<proteinExistence type="predicted"/>
<dbReference type="InterPro" id="IPR012106">
    <property type="entry name" value="Phage_Mu_Gp1"/>
</dbReference>
<dbReference type="Proteomes" id="UP001275932">
    <property type="component" value="Unassembled WGS sequence"/>
</dbReference>
<dbReference type="RefSeq" id="WP_370396158.1">
    <property type="nucleotide sequence ID" value="NZ_JALBUT010000001.1"/>
</dbReference>
<protein>
    <submittedName>
        <fullName evidence="1">Phage protease</fullName>
    </submittedName>
</protein>
<reference evidence="1 2" key="1">
    <citation type="submission" date="2022-03" db="EMBL/GenBank/DDBJ databases">
        <title>Novel taxa within the pig intestine.</title>
        <authorList>
            <person name="Wylensek D."/>
            <person name="Bishof K."/>
            <person name="Afrizal A."/>
            <person name="Clavel T."/>
        </authorList>
    </citation>
    <scope>NUCLEOTIDE SEQUENCE [LARGE SCALE GENOMIC DNA]</scope>
    <source>
        <strain evidence="1 2">CLA-KB-P66</strain>
    </source>
</reference>
<keyword evidence="1" id="KW-0645">Protease</keyword>
<dbReference type="EMBL" id="JALBUT010000001">
    <property type="protein sequence ID" value="MDX8414708.1"/>
    <property type="molecule type" value="Genomic_DNA"/>
</dbReference>
<name>A0ABU4WDS5_9BACT</name>
<dbReference type="Pfam" id="PF10123">
    <property type="entry name" value="Mu-like_Pro"/>
    <property type="match status" value="1"/>
</dbReference>
<evidence type="ECO:0000313" key="1">
    <source>
        <dbReference type="EMBL" id="MDX8414708.1"/>
    </source>
</evidence>
<organism evidence="1 2">
    <name type="scientific">Intestinicryptomonas porci</name>
    <dbReference type="NCBI Taxonomy" id="2926320"/>
    <lineage>
        <taxon>Bacteria</taxon>
        <taxon>Pseudomonadati</taxon>
        <taxon>Verrucomicrobiota</taxon>
        <taxon>Opitutia</taxon>
        <taxon>Opitutales</taxon>
        <taxon>Intestinicryptomonaceae</taxon>
        <taxon>Intestinicryptomonas</taxon>
    </lineage>
</organism>
<gene>
    <name evidence="1" type="ORF">MOX91_00715</name>
</gene>
<sequence>MHREYIDSVQLLCPFGNWAHPKGMQVVDKTACEKIRNNFMRSLARIRGLPIYVGHPDDKGGIFPLKSAGKIQSVCITEQGLVICARYERKVFSEIQSGRLKWLSPRWQMEKLKDGYFRPVRLISAGLTNRPNIPSSGSMLLSYADFEKSVSEVEKMKVKLSLAIKKIAECIKSEKAVSAEAEFLKNEKMDENIAKLSQKPQAFEMAAMALALAKENGGDYAASFAKIRRKYYGAAKTK</sequence>
<dbReference type="GO" id="GO:0006508">
    <property type="term" value="P:proteolysis"/>
    <property type="evidence" value="ECO:0007669"/>
    <property type="project" value="UniProtKB-KW"/>
</dbReference>
<keyword evidence="1" id="KW-0378">Hydrolase</keyword>
<dbReference type="GO" id="GO:0008233">
    <property type="term" value="F:peptidase activity"/>
    <property type="evidence" value="ECO:0007669"/>
    <property type="project" value="UniProtKB-KW"/>
</dbReference>
<evidence type="ECO:0000313" key="2">
    <source>
        <dbReference type="Proteomes" id="UP001275932"/>
    </source>
</evidence>
<keyword evidence="2" id="KW-1185">Reference proteome</keyword>
<comment type="caution">
    <text evidence="1">The sequence shown here is derived from an EMBL/GenBank/DDBJ whole genome shotgun (WGS) entry which is preliminary data.</text>
</comment>
<accession>A0ABU4WDS5</accession>